<dbReference type="InterPro" id="IPR050712">
    <property type="entry name" value="NAD(P)H-dep_reductase"/>
</dbReference>
<dbReference type="GO" id="GO:0016491">
    <property type="term" value="F:oxidoreductase activity"/>
    <property type="evidence" value="ECO:0007669"/>
    <property type="project" value="UniProtKB-KW"/>
</dbReference>
<dbReference type="InterPro" id="IPR005025">
    <property type="entry name" value="FMN_Rdtase-like_dom"/>
</dbReference>
<evidence type="ECO:0000259" key="1">
    <source>
        <dbReference type="PROSITE" id="PS50972"/>
    </source>
</evidence>
<dbReference type="Proteomes" id="UP001260872">
    <property type="component" value="Unassembled WGS sequence"/>
</dbReference>
<dbReference type="PANTHER" id="PTHR30543:SF21">
    <property type="entry name" value="NAD(P)H-DEPENDENT FMN REDUCTASE LOT6"/>
    <property type="match status" value="1"/>
</dbReference>
<organism evidence="2 3">
    <name type="scientific">Nesterenkonia flava</name>
    <dbReference type="NCBI Taxonomy" id="469799"/>
    <lineage>
        <taxon>Bacteria</taxon>
        <taxon>Bacillati</taxon>
        <taxon>Actinomycetota</taxon>
        <taxon>Actinomycetes</taxon>
        <taxon>Micrococcales</taxon>
        <taxon>Micrococcaceae</taxon>
        <taxon>Nesterenkonia</taxon>
    </lineage>
</organism>
<proteinExistence type="predicted"/>
<dbReference type="RefSeq" id="WP_310537136.1">
    <property type="nucleotide sequence ID" value="NZ_BAAAOC010000090.1"/>
</dbReference>
<dbReference type="EMBL" id="JAVKGT010000013">
    <property type="protein sequence ID" value="MDR5711756.1"/>
    <property type="molecule type" value="Genomic_DNA"/>
</dbReference>
<dbReference type="SUPFAM" id="SSF52218">
    <property type="entry name" value="Flavoproteins"/>
    <property type="match status" value="1"/>
</dbReference>
<keyword evidence="3" id="KW-1185">Reference proteome</keyword>
<evidence type="ECO:0000313" key="2">
    <source>
        <dbReference type="EMBL" id="MDR5711756.1"/>
    </source>
</evidence>
<accession>A0ABU1FSW7</accession>
<keyword evidence="2" id="KW-0560">Oxidoreductase</keyword>
<dbReference type="PROSITE" id="PS50972">
    <property type="entry name" value="PTERIN_BINDING"/>
    <property type="match status" value="1"/>
</dbReference>
<feature type="domain" description="Pterin-binding" evidence="1">
    <location>
        <begin position="133"/>
        <end position="177"/>
    </location>
</feature>
<name>A0ABU1FSW7_9MICC</name>
<dbReference type="InterPro" id="IPR029039">
    <property type="entry name" value="Flavoprotein-like_sf"/>
</dbReference>
<gene>
    <name evidence="2" type="ORF">RH857_06360</name>
</gene>
<dbReference type="Pfam" id="PF03358">
    <property type="entry name" value="FMN_red"/>
    <property type="match status" value="1"/>
</dbReference>
<protein>
    <submittedName>
        <fullName evidence="2">NADPH-dependent FMN reductase</fullName>
        <ecNumber evidence="2">1.-.-.-</ecNumber>
    </submittedName>
</protein>
<reference evidence="3" key="1">
    <citation type="submission" date="2023-07" db="EMBL/GenBank/DDBJ databases">
        <title>Description of three actinobacteria isolated from air of manufacturing shop in a pharmaceutical factory.</title>
        <authorList>
            <person name="Zhang D.-F."/>
        </authorList>
    </citation>
    <scope>NUCLEOTIDE SEQUENCE [LARGE SCALE GENOMIC DNA]</scope>
    <source>
        <strain evidence="3">CCTCC AB 207010</strain>
    </source>
</reference>
<dbReference type="InterPro" id="IPR000489">
    <property type="entry name" value="Pterin-binding_dom"/>
</dbReference>
<comment type="caution">
    <text evidence="2">The sequence shown here is derived from an EMBL/GenBank/DDBJ whole genome shotgun (WGS) entry which is preliminary data.</text>
</comment>
<dbReference type="Gene3D" id="3.40.50.360">
    <property type="match status" value="1"/>
</dbReference>
<sequence length="177" mass="19368">MVKIGYIVGSAAESSINKKLAKVLVDQAPERVELHYIDIHELPLYHRDMDEDFPQIMTEYKAKVGAQDALLLVSPEHNQSFPAGVKNALDILTRGGTNELQGLKLGITGASPGRFGTINGQSQLRQFLPPLGVKIMGAPLLAVQVGKDTFNDDGTADERTTQRAKDYMEAFAQFVEV</sequence>
<dbReference type="EC" id="1.-.-.-" evidence="2"/>
<evidence type="ECO:0000313" key="3">
    <source>
        <dbReference type="Proteomes" id="UP001260872"/>
    </source>
</evidence>
<dbReference type="PANTHER" id="PTHR30543">
    <property type="entry name" value="CHROMATE REDUCTASE"/>
    <property type="match status" value="1"/>
</dbReference>